<evidence type="ECO:0000313" key="11">
    <source>
        <dbReference type="EMBL" id="KAK7741793.1"/>
    </source>
</evidence>
<dbReference type="SMART" id="SM00360">
    <property type="entry name" value="RRM"/>
    <property type="match status" value="1"/>
</dbReference>
<comment type="caution">
    <text evidence="11">The sequence shown here is derived from an EMBL/GenBank/DDBJ whole genome shotgun (WGS) entry which is preliminary data.</text>
</comment>
<dbReference type="InterPro" id="IPR034353">
    <property type="entry name" value="ABT1/ESF2_RRM"/>
</dbReference>
<dbReference type="GO" id="GO:0000447">
    <property type="term" value="P:endonucleolytic cleavage in ITS1 to separate SSU-rRNA from 5.8S rRNA and LSU-rRNA from tricistronic rRNA transcript (SSU-rRNA, 5.8S rRNA, LSU-rRNA)"/>
    <property type="evidence" value="ECO:0007669"/>
    <property type="project" value="TreeGrafter"/>
</dbReference>
<dbReference type="GO" id="GO:0005730">
    <property type="term" value="C:nucleolus"/>
    <property type="evidence" value="ECO:0007669"/>
    <property type="project" value="UniProtKB-SubCell"/>
</dbReference>
<evidence type="ECO:0000256" key="5">
    <source>
        <dbReference type="ARBA" id="ARBA00022884"/>
    </source>
</evidence>
<protein>
    <recommendedName>
        <fullName evidence="8">18S rRNA factor 2</fullName>
    </recommendedName>
</protein>
<keyword evidence="4" id="KW-0698">rRNA processing</keyword>
<evidence type="ECO:0000256" key="1">
    <source>
        <dbReference type="ARBA" id="ARBA00004604"/>
    </source>
</evidence>
<dbReference type="PANTHER" id="PTHR12311:SF7">
    <property type="entry name" value="ACTIVATOR OF BASAL TRANSCRIPTION 1"/>
    <property type="match status" value="1"/>
</dbReference>
<organism evidence="11 12">
    <name type="scientific">Cytospora paraplurivora</name>
    <dbReference type="NCBI Taxonomy" id="2898453"/>
    <lineage>
        <taxon>Eukaryota</taxon>
        <taxon>Fungi</taxon>
        <taxon>Dikarya</taxon>
        <taxon>Ascomycota</taxon>
        <taxon>Pezizomycotina</taxon>
        <taxon>Sordariomycetes</taxon>
        <taxon>Sordariomycetidae</taxon>
        <taxon>Diaporthales</taxon>
        <taxon>Cytosporaceae</taxon>
        <taxon>Cytospora</taxon>
    </lineage>
</organism>
<feature type="compositionally biased region" description="Acidic residues" evidence="9">
    <location>
        <begin position="13"/>
        <end position="27"/>
    </location>
</feature>
<feature type="compositionally biased region" description="Acidic residues" evidence="9">
    <location>
        <begin position="43"/>
        <end position="71"/>
    </location>
</feature>
<name>A0AAN9U6G5_9PEZI</name>
<evidence type="ECO:0000256" key="8">
    <source>
        <dbReference type="ARBA" id="ARBA00032634"/>
    </source>
</evidence>
<dbReference type="GO" id="GO:0000480">
    <property type="term" value="P:endonucleolytic cleavage in 5'-ETS of tricistronic rRNA transcript (SSU-rRNA, 5.8S rRNA, LSU-rRNA)"/>
    <property type="evidence" value="ECO:0007669"/>
    <property type="project" value="TreeGrafter"/>
</dbReference>
<dbReference type="InterPro" id="IPR012677">
    <property type="entry name" value="Nucleotide-bd_a/b_plait_sf"/>
</dbReference>
<gene>
    <name evidence="11" type="primary">ESF2</name>
    <name evidence="11" type="ORF">SLS53_004857</name>
</gene>
<dbReference type="PANTHER" id="PTHR12311">
    <property type="entry name" value="ACTIVATOR OF BASAL TRANSCRIPTION 1"/>
    <property type="match status" value="1"/>
</dbReference>
<comment type="similarity">
    <text evidence="2">Belongs to the ESF2/ABP1 family.</text>
</comment>
<evidence type="ECO:0000256" key="6">
    <source>
        <dbReference type="ARBA" id="ARBA00023242"/>
    </source>
</evidence>
<keyword evidence="6" id="KW-0539">Nucleus</keyword>
<accession>A0AAN9U6G5</accession>
<feature type="region of interest" description="Disordered" evidence="9">
    <location>
        <begin position="1"/>
        <end position="107"/>
    </location>
</feature>
<dbReference type="GO" id="GO:0000472">
    <property type="term" value="P:endonucleolytic cleavage to generate mature 5'-end of SSU-rRNA from (SSU-rRNA, 5.8S rRNA, LSU-rRNA)"/>
    <property type="evidence" value="ECO:0007669"/>
    <property type="project" value="TreeGrafter"/>
</dbReference>
<proteinExistence type="inferred from homology"/>
<dbReference type="Gene3D" id="3.30.70.330">
    <property type="match status" value="1"/>
</dbReference>
<evidence type="ECO:0000256" key="7">
    <source>
        <dbReference type="ARBA" id="ARBA00025024"/>
    </source>
</evidence>
<evidence type="ECO:0000256" key="9">
    <source>
        <dbReference type="SAM" id="MobiDB-lite"/>
    </source>
</evidence>
<dbReference type="GO" id="GO:0034462">
    <property type="term" value="P:small-subunit processome assembly"/>
    <property type="evidence" value="ECO:0007669"/>
    <property type="project" value="TreeGrafter"/>
</dbReference>
<feature type="region of interest" description="Disordered" evidence="9">
    <location>
        <begin position="282"/>
        <end position="343"/>
    </location>
</feature>
<feature type="compositionally biased region" description="Basic and acidic residues" evidence="9">
    <location>
        <begin position="1"/>
        <end position="12"/>
    </location>
</feature>
<evidence type="ECO:0000259" key="10">
    <source>
        <dbReference type="SMART" id="SM00360"/>
    </source>
</evidence>
<dbReference type="GO" id="GO:0003723">
    <property type="term" value="F:RNA binding"/>
    <property type="evidence" value="ECO:0007669"/>
    <property type="project" value="UniProtKB-KW"/>
</dbReference>
<reference evidence="11 12" key="1">
    <citation type="journal article" date="2023" name="PLoS ONE">
        <title>Cytospora paraplurivora sp. nov. isolated from orchards with fruit tree decline syndrome in Ontario, Canada.</title>
        <authorList>
            <person name="Ilyukhin E."/>
            <person name="Nguyen H.D.T."/>
            <person name="Castle A.J."/>
            <person name="Ellouze W."/>
        </authorList>
    </citation>
    <scope>NUCLEOTIDE SEQUENCE [LARGE SCALE GENOMIC DNA]</scope>
    <source>
        <strain evidence="11 12">FDS-564</strain>
    </source>
</reference>
<keyword evidence="3" id="KW-0690">Ribosome biogenesis</keyword>
<feature type="compositionally biased region" description="Low complexity" evidence="9">
    <location>
        <begin position="297"/>
        <end position="308"/>
    </location>
</feature>
<evidence type="ECO:0000256" key="3">
    <source>
        <dbReference type="ARBA" id="ARBA00022517"/>
    </source>
</evidence>
<evidence type="ECO:0000256" key="4">
    <source>
        <dbReference type="ARBA" id="ARBA00022552"/>
    </source>
</evidence>
<dbReference type="EMBL" id="JAJSPL020000017">
    <property type="protein sequence ID" value="KAK7741793.1"/>
    <property type="molecule type" value="Genomic_DNA"/>
</dbReference>
<keyword evidence="5" id="KW-0694">RNA-binding</keyword>
<sequence>MAPAEKRNHFLDAEDSEDDVVQDNSDDELQKGGRTAKRRKIEDDSDFDDDASDAEGSENAVDSDSDDEQEEAPAKADKDGESEEKKKTGTAKTKGDGADKSTKKDEQPADIRLVKSLTRKNLVATEAAIKKSGVVYLSRIPPFMKPQKLRSLLETYGKINRLFLAPQDPHAHARRVKAGGNRKKMYTEGWVEFVKKKDAKAVCELLNAQTIGGKKGTYYRDDIWILKYLKGFKWHHLTEQIATESAERSSRMMAEIMREKRENKDFVQKVETAKVLDGMQNKRAAKKKGTEEDGAAKEGAPAAAVVEGVRAERPRKFKQKALAPKREATSQPETAKKALSKIF</sequence>
<evidence type="ECO:0000256" key="2">
    <source>
        <dbReference type="ARBA" id="ARBA00005819"/>
    </source>
</evidence>
<feature type="compositionally biased region" description="Basic and acidic residues" evidence="9">
    <location>
        <begin position="72"/>
        <end position="107"/>
    </location>
</feature>
<dbReference type="SUPFAM" id="SSF54928">
    <property type="entry name" value="RNA-binding domain, RBD"/>
    <property type="match status" value="1"/>
</dbReference>
<dbReference type="FunFam" id="3.30.70.330:FF:001147">
    <property type="entry name" value="Pre-rRNA-processing protein esf-2"/>
    <property type="match status" value="1"/>
</dbReference>
<dbReference type="InterPro" id="IPR035979">
    <property type="entry name" value="RBD_domain_sf"/>
</dbReference>
<dbReference type="InterPro" id="IPR000504">
    <property type="entry name" value="RRM_dom"/>
</dbReference>
<dbReference type="AlphaFoldDB" id="A0AAN9U6G5"/>
<evidence type="ECO:0000313" key="12">
    <source>
        <dbReference type="Proteomes" id="UP001320245"/>
    </source>
</evidence>
<keyword evidence="12" id="KW-1185">Reference proteome</keyword>
<dbReference type="CDD" id="cd12263">
    <property type="entry name" value="RRM_ABT1_like"/>
    <property type="match status" value="1"/>
</dbReference>
<dbReference type="InterPro" id="IPR039119">
    <property type="entry name" value="ABT1/Esf2"/>
</dbReference>
<comment type="subcellular location">
    <subcellularLocation>
        <location evidence="1">Nucleus</location>
        <location evidence="1">Nucleolus</location>
    </subcellularLocation>
</comment>
<comment type="function">
    <text evidence="7">Involved in the small subunit (SSU) processome assembly and function, and in the 18S rRNA synthesis. Required for the early cleavages at sites A0, A1 and A2.</text>
</comment>
<dbReference type="Proteomes" id="UP001320245">
    <property type="component" value="Unassembled WGS sequence"/>
</dbReference>
<feature type="domain" description="RRM" evidence="10">
    <location>
        <begin position="134"/>
        <end position="219"/>
    </location>
</feature>